<keyword evidence="5" id="KW-0808">Transferase</keyword>
<keyword evidence="5" id="KW-0489">Methyltransferase</keyword>
<dbReference type="GO" id="GO:0008168">
    <property type="term" value="F:methyltransferase activity"/>
    <property type="evidence" value="ECO:0007669"/>
    <property type="project" value="UniProtKB-KW"/>
</dbReference>
<reference evidence="5" key="1">
    <citation type="submission" date="2019-08" db="EMBL/GenBank/DDBJ databases">
        <authorList>
            <person name="Kucharzyk K."/>
            <person name="Murdoch R.W."/>
            <person name="Higgins S."/>
            <person name="Loffler F."/>
        </authorList>
    </citation>
    <scope>NUCLEOTIDE SEQUENCE</scope>
</reference>
<dbReference type="GO" id="GO:0032259">
    <property type="term" value="P:methylation"/>
    <property type="evidence" value="ECO:0007669"/>
    <property type="project" value="UniProtKB-KW"/>
</dbReference>
<evidence type="ECO:0000256" key="3">
    <source>
        <dbReference type="ARBA" id="ARBA00023163"/>
    </source>
</evidence>
<dbReference type="GO" id="GO:0043565">
    <property type="term" value="F:sequence-specific DNA binding"/>
    <property type="evidence" value="ECO:0007669"/>
    <property type="project" value="InterPro"/>
</dbReference>
<dbReference type="EC" id="2.1.1.-" evidence="5"/>
<gene>
    <name evidence="5" type="primary">adaA_8</name>
    <name evidence="5" type="ORF">SDC9_181447</name>
</gene>
<dbReference type="InterPro" id="IPR018060">
    <property type="entry name" value="HTH_AraC"/>
</dbReference>
<dbReference type="EMBL" id="VSSQ01086742">
    <property type="protein sequence ID" value="MPN33955.1"/>
    <property type="molecule type" value="Genomic_DNA"/>
</dbReference>
<name>A0A645H4L9_9ZZZZ</name>
<sequence>MVSVGDFLAFIKLQAKAASLAGSNLTRYIEHYLKDHFREAITLEELAEKFHFSPNHISRRFHSDQKITIIEFLRRLRMEHALNLLTHSTLSIHEIAKESGYPNVSHFNRVFKQYTGNRPSQYRKETD</sequence>
<dbReference type="PANTHER" id="PTHR43280:SF28">
    <property type="entry name" value="HTH-TYPE TRANSCRIPTIONAL ACTIVATOR RHAS"/>
    <property type="match status" value="1"/>
</dbReference>
<keyword evidence="2" id="KW-0238">DNA-binding</keyword>
<evidence type="ECO:0000259" key="4">
    <source>
        <dbReference type="PROSITE" id="PS01124"/>
    </source>
</evidence>
<dbReference type="AlphaFoldDB" id="A0A645H4L9"/>
<dbReference type="Gene3D" id="1.10.10.60">
    <property type="entry name" value="Homeodomain-like"/>
    <property type="match status" value="2"/>
</dbReference>
<proteinExistence type="predicted"/>
<organism evidence="5">
    <name type="scientific">bioreactor metagenome</name>
    <dbReference type="NCBI Taxonomy" id="1076179"/>
    <lineage>
        <taxon>unclassified sequences</taxon>
        <taxon>metagenomes</taxon>
        <taxon>ecological metagenomes</taxon>
    </lineage>
</organism>
<comment type="caution">
    <text evidence="5">The sequence shown here is derived from an EMBL/GenBank/DDBJ whole genome shotgun (WGS) entry which is preliminary data.</text>
</comment>
<keyword evidence="1" id="KW-0805">Transcription regulation</keyword>
<evidence type="ECO:0000313" key="5">
    <source>
        <dbReference type="EMBL" id="MPN33955.1"/>
    </source>
</evidence>
<dbReference type="InterPro" id="IPR009057">
    <property type="entry name" value="Homeodomain-like_sf"/>
</dbReference>
<evidence type="ECO:0000256" key="2">
    <source>
        <dbReference type="ARBA" id="ARBA00023125"/>
    </source>
</evidence>
<evidence type="ECO:0000256" key="1">
    <source>
        <dbReference type="ARBA" id="ARBA00023015"/>
    </source>
</evidence>
<dbReference type="Pfam" id="PF12833">
    <property type="entry name" value="HTH_18"/>
    <property type="match status" value="1"/>
</dbReference>
<dbReference type="SMART" id="SM00342">
    <property type="entry name" value="HTH_ARAC"/>
    <property type="match status" value="1"/>
</dbReference>
<dbReference type="SUPFAM" id="SSF46689">
    <property type="entry name" value="Homeodomain-like"/>
    <property type="match status" value="2"/>
</dbReference>
<protein>
    <submittedName>
        <fullName evidence="5">Bifunctional transcriptional activator/DNA repair enzyme AdaA</fullName>
        <ecNumber evidence="5">2.1.1.-</ecNumber>
    </submittedName>
</protein>
<dbReference type="PROSITE" id="PS01124">
    <property type="entry name" value="HTH_ARAC_FAMILY_2"/>
    <property type="match status" value="1"/>
</dbReference>
<dbReference type="PRINTS" id="PR00032">
    <property type="entry name" value="HTHARAC"/>
</dbReference>
<keyword evidence="3" id="KW-0804">Transcription</keyword>
<dbReference type="GO" id="GO:0003700">
    <property type="term" value="F:DNA-binding transcription factor activity"/>
    <property type="evidence" value="ECO:0007669"/>
    <property type="project" value="InterPro"/>
</dbReference>
<dbReference type="PANTHER" id="PTHR43280">
    <property type="entry name" value="ARAC-FAMILY TRANSCRIPTIONAL REGULATOR"/>
    <property type="match status" value="1"/>
</dbReference>
<feature type="domain" description="HTH araC/xylS-type" evidence="4">
    <location>
        <begin position="27"/>
        <end position="125"/>
    </location>
</feature>
<accession>A0A645H4L9</accession>
<dbReference type="InterPro" id="IPR020449">
    <property type="entry name" value="Tscrpt_reg_AraC-type_HTH"/>
</dbReference>